<dbReference type="PANTHER" id="PTHR11040:SF211">
    <property type="entry name" value="ZINC TRANSPORTER ZIP11"/>
    <property type="match status" value="1"/>
</dbReference>
<feature type="transmembrane region" description="Helical" evidence="8">
    <location>
        <begin position="12"/>
        <end position="34"/>
    </location>
</feature>
<keyword evidence="5" id="KW-0862">Zinc</keyword>
<feature type="transmembrane region" description="Helical" evidence="8">
    <location>
        <begin position="75"/>
        <end position="95"/>
    </location>
</feature>
<protein>
    <submittedName>
        <fullName evidence="9">ZIP family metal transporter</fullName>
    </submittedName>
</protein>
<sequence>MVIKYASLPPVIQALLAGIFTWFITALGAGVIFLKRDINRKILDASLGFSSGVMISASFFSLLLPAINIASRHSIPAWIPVSIGFVAGGVFLKLLDFTIPHLHLFSPVEKAEGLKVKLSKTTLLILAVTLHNIPEGIAIGVAYGSVAIEKSATLMGAIALTIGIGIQNFPEGTVISLPLLREGHSRFKSFWYGQLSAVVEPIGAVLGASLVLLSIKLLPYALSFAAGAMIYVVIEELIPESQAGENADLSTLFAILGFVIMMILDISLG</sequence>
<reference evidence="9" key="1">
    <citation type="journal article" date="2020" name="mSystems">
        <title>Genome- and Community-Level Interaction Insights into Carbon Utilization and Element Cycling Functions of Hydrothermarchaeota in Hydrothermal Sediment.</title>
        <authorList>
            <person name="Zhou Z."/>
            <person name="Liu Y."/>
            <person name="Xu W."/>
            <person name="Pan J."/>
            <person name="Luo Z.H."/>
            <person name="Li M."/>
        </authorList>
    </citation>
    <scope>NUCLEOTIDE SEQUENCE [LARGE SCALE GENOMIC DNA]</scope>
    <source>
        <strain evidence="9">HyVt-102</strain>
    </source>
</reference>
<evidence type="ECO:0000256" key="3">
    <source>
        <dbReference type="ARBA" id="ARBA00022475"/>
    </source>
</evidence>
<dbReference type="InterPro" id="IPR003689">
    <property type="entry name" value="ZIP"/>
</dbReference>
<dbReference type="GO" id="GO:0005886">
    <property type="term" value="C:plasma membrane"/>
    <property type="evidence" value="ECO:0007669"/>
    <property type="project" value="UniProtKB-SubCell"/>
</dbReference>
<evidence type="ECO:0000256" key="1">
    <source>
        <dbReference type="ARBA" id="ARBA00004651"/>
    </source>
</evidence>
<proteinExistence type="inferred from homology"/>
<dbReference type="PANTHER" id="PTHR11040">
    <property type="entry name" value="ZINC/IRON TRANSPORTER"/>
    <property type="match status" value="1"/>
</dbReference>
<feature type="transmembrane region" description="Helical" evidence="8">
    <location>
        <begin position="190"/>
        <end position="211"/>
    </location>
</feature>
<comment type="caution">
    <text evidence="9">The sequence shown here is derived from an EMBL/GenBank/DDBJ whole genome shotgun (WGS) entry which is preliminary data.</text>
</comment>
<gene>
    <name evidence="9" type="ORF">ENF18_04710</name>
</gene>
<keyword evidence="7 8" id="KW-0472">Membrane</keyword>
<dbReference type="Proteomes" id="UP000885847">
    <property type="component" value="Unassembled WGS sequence"/>
</dbReference>
<evidence type="ECO:0000256" key="5">
    <source>
        <dbReference type="ARBA" id="ARBA00022833"/>
    </source>
</evidence>
<dbReference type="AlphaFoldDB" id="A0A7C0VCG6"/>
<dbReference type="GO" id="GO:0005385">
    <property type="term" value="F:zinc ion transmembrane transporter activity"/>
    <property type="evidence" value="ECO:0007669"/>
    <property type="project" value="TreeGrafter"/>
</dbReference>
<feature type="transmembrane region" description="Helical" evidence="8">
    <location>
        <begin position="217"/>
        <end position="234"/>
    </location>
</feature>
<evidence type="ECO:0000256" key="4">
    <source>
        <dbReference type="ARBA" id="ARBA00022692"/>
    </source>
</evidence>
<keyword evidence="3" id="KW-1003">Cell membrane</keyword>
<evidence type="ECO:0000256" key="7">
    <source>
        <dbReference type="ARBA" id="ARBA00023136"/>
    </source>
</evidence>
<feature type="transmembrane region" description="Helical" evidence="8">
    <location>
        <begin position="46"/>
        <end position="69"/>
    </location>
</feature>
<evidence type="ECO:0000256" key="6">
    <source>
        <dbReference type="ARBA" id="ARBA00022989"/>
    </source>
</evidence>
<comment type="subcellular location">
    <subcellularLocation>
        <location evidence="1">Cell membrane</location>
        <topology evidence="1">Multi-pass membrane protein</topology>
    </subcellularLocation>
</comment>
<feature type="transmembrane region" description="Helical" evidence="8">
    <location>
        <begin position="246"/>
        <end position="264"/>
    </location>
</feature>
<organism evidence="9">
    <name type="scientific">candidate division WOR-3 bacterium</name>
    <dbReference type="NCBI Taxonomy" id="2052148"/>
    <lineage>
        <taxon>Bacteria</taxon>
        <taxon>Bacteria division WOR-3</taxon>
    </lineage>
</organism>
<keyword evidence="6 8" id="KW-1133">Transmembrane helix</keyword>
<feature type="transmembrane region" description="Helical" evidence="8">
    <location>
        <begin position="152"/>
        <end position="169"/>
    </location>
</feature>
<feature type="transmembrane region" description="Helical" evidence="8">
    <location>
        <begin position="123"/>
        <end position="146"/>
    </location>
</feature>
<evidence type="ECO:0000313" key="9">
    <source>
        <dbReference type="EMBL" id="HDI83075.1"/>
    </source>
</evidence>
<keyword evidence="4 8" id="KW-0812">Transmembrane</keyword>
<dbReference type="EMBL" id="DQWE01000226">
    <property type="protein sequence ID" value="HDI83075.1"/>
    <property type="molecule type" value="Genomic_DNA"/>
</dbReference>
<name>A0A7C0VCG6_UNCW3</name>
<evidence type="ECO:0000256" key="8">
    <source>
        <dbReference type="SAM" id="Phobius"/>
    </source>
</evidence>
<comment type="similarity">
    <text evidence="2">Belongs to the ZIP transporter (TC 2.A.5) family.</text>
</comment>
<dbReference type="Pfam" id="PF02535">
    <property type="entry name" value="Zip"/>
    <property type="match status" value="1"/>
</dbReference>
<evidence type="ECO:0000256" key="2">
    <source>
        <dbReference type="ARBA" id="ARBA00006939"/>
    </source>
</evidence>
<accession>A0A7C0VCG6</accession>